<keyword evidence="1" id="KW-1133">Transmembrane helix</keyword>
<keyword evidence="1" id="KW-0472">Membrane</keyword>
<reference evidence="3" key="1">
    <citation type="journal article" date="2014" name="Int. J. Syst. Evol. Microbiol.">
        <title>Complete genome sequence of Corynebacterium casei LMG S-19264T (=DSM 44701T), isolated from a smear-ripened cheese.</title>
        <authorList>
            <consortium name="US DOE Joint Genome Institute (JGI-PGF)"/>
            <person name="Walter F."/>
            <person name="Albersmeier A."/>
            <person name="Kalinowski J."/>
            <person name="Ruckert C."/>
        </authorList>
    </citation>
    <scope>NUCLEOTIDE SEQUENCE</scope>
    <source>
        <strain evidence="3">KCTC 42097</strain>
    </source>
</reference>
<organism evidence="3 4">
    <name type="scientific">Limoniibacter endophyticus</name>
    <dbReference type="NCBI Taxonomy" id="1565040"/>
    <lineage>
        <taxon>Bacteria</taxon>
        <taxon>Pseudomonadati</taxon>
        <taxon>Pseudomonadota</taxon>
        <taxon>Alphaproteobacteria</taxon>
        <taxon>Hyphomicrobiales</taxon>
        <taxon>Bartonellaceae</taxon>
        <taxon>Limoniibacter</taxon>
    </lineage>
</organism>
<evidence type="ECO:0000313" key="3">
    <source>
        <dbReference type="EMBL" id="GHC77964.1"/>
    </source>
</evidence>
<protein>
    <recommendedName>
        <fullName evidence="2">Chlorhexidine efflux transporter domain-containing protein</fullName>
    </recommendedName>
</protein>
<comment type="caution">
    <text evidence="3">The sequence shown here is derived from an EMBL/GenBank/DDBJ whole genome shotgun (WGS) entry which is preliminary data.</text>
</comment>
<feature type="transmembrane region" description="Helical" evidence="1">
    <location>
        <begin position="36"/>
        <end position="58"/>
    </location>
</feature>
<dbReference type="Proteomes" id="UP000641137">
    <property type="component" value="Unassembled WGS sequence"/>
</dbReference>
<dbReference type="NCBIfam" id="NF033664">
    <property type="entry name" value="PACE_transport"/>
    <property type="match status" value="1"/>
</dbReference>
<dbReference type="Pfam" id="PF05232">
    <property type="entry name" value="BTP"/>
    <property type="match status" value="2"/>
</dbReference>
<keyword evidence="1" id="KW-0812">Transmembrane</keyword>
<proteinExistence type="predicted"/>
<keyword evidence="4" id="KW-1185">Reference proteome</keyword>
<evidence type="ECO:0000256" key="1">
    <source>
        <dbReference type="SAM" id="Phobius"/>
    </source>
</evidence>
<feature type="transmembrane region" description="Helical" evidence="1">
    <location>
        <begin position="12"/>
        <end position="30"/>
    </location>
</feature>
<reference evidence="3" key="2">
    <citation type="submission" date="2020-09" db="EMBL/GenBank/DDBJ databases">
        <authorList>
            <person name="Sun Q."/>
            <person name="Kim S."/>
        </authorList>
    </citation>
    <scope>NUCLEOTIDE SEQUENCE</scope>
    <source>
        <strain evidence="3">KCTC 42097</strain>
    </source>
</reference>
<dbReference type="EMBL" id="BMZO01000010">
    <property type="protein sequence ID" value="GHC77964.1"/>
    <property type="molecule type" value="Genomic_DNA"/>
</dbReference>
<gene>
    <name evidence="3" type="ORF">GCM10010136_29540</name>
</gene>
<evidence type="ECO:0000259" key="2">
    <source>
        <dbReference type="Pfam" id="PF05232"/>
    </source>
</evidence>
<feature type="transmembrane region" description="Helical" evidence="1">
    <location>
        <begin position="79"/>
        <end position="99"/>
    </location>
</feature>
<dbReference type="InterPro" id="IPR058208">
    <property type="entry name" value="PACE"/>
</dbReference>
<sequence>MSPVIRRIVYVSFYEGIAILCTTLGLALVGKAVGTAGIVAIMSSAIALAWNFVFTTMFEWWESRQVKKGRSLARRIAHAIGFEGGLVVFLVPLFAWIFNIGLLEALVLDVGLLIFFLVYTFVFNFAFDKVFGLPASARPAEG</sequence>
<feature type="domain" description="Chlorhexidine efflux transporter" evidence="2">
    <location>
        <begin position="4"/>
        <end position="64"/>
    </location>
</feature>
<accession>A0A8J3DRU3</accession>
<dbReference type="AlphaFoldDB" id="A0A8J3DRU3"/>
<dbReference type="InterPro" id="IPR007896">
    <property type="entry name" value="BTP_bacteria"/>
</dbReference>
<dbReference type="RefSeq" id="WP_189491800.1">
    <property type="nucleotide sequence ID" value="NZ_BMZO01000010.1"/>
</dbReference>
<feature type="domain" description="Chlorhexidine efflux transporter" evidence="2">
    <location>
        <begin position="70"/>
        <end position="132"/>
    </location>
</feature>
<feature type="transmembrane region" description="Helical" evidence="1">
    <location>
        <begin position="105"/>
        <end position="127"/>
    </location>
</feature>
<name>A0A8J3DRU3_9HYPH</name>
<evidence type="ECO:0000313" key="4">
    <source>
        <dbReference type="Proteomes" id="UP000641137"/>
    </source>
</evidence>